<reference evidence="1 2" key="1">
    <citation type="submission" date="2016-07" db="EMBL/GenBank/DDBJ databases">
        <title>Pervasive Adenine N6-methylation of Active Genes in Fungi.</title>
        <authorList>
            <consortium name="DOE Joint Genome Institute"/>
            <person name="Mondo S.J."/>
            <person name="Dannebaum R.O."/>
            <person name="Kuo R.C."/>
            <person name="Labutti K."/>
            <person name="Haridas S."/>
            <person name="Kuo A."/>
            <person name="Salamov A."/>
            <person name="Ahrendt S.R."/>
            <person name="Lipzen A."/>
            <person name="Sullivan W."/>
            <person name="Andreopoulos W.B."/>
            <person name="Clum A."/>
            <person name="Lindquist E."/>
            <person name="Daum C."/>
            <person name="Ramamoorthy G.K."/>
            <person name="Gryganskyi A."/>
            <person name="Culley D."/>
            <person name="Magnuson J.K."/>
            <person name="James T.Y."/>
            <person name="O'Malley M.A."/>
            <person name="Stajich J.E."/>
            <person name="Spatafora J.W."/>
            <person name="Visel A."/>
            <person name="Grigoriev I.V."/>
        </authorList>
    </citation>
    <scope>NUCLEOTIDE SEQUENCE [LARGE SCALE GENOMIC DNA]</scope>
    <source>
        <strain evidence="1 2">PL171</strain>
    </source>
</reference>
<organism evidence="1 2">
    <name type="scientific">Catenaria anguillulae PL171</name>
    <dbReference type="NCBI Taxonomy" id="765915"/>
    <lineage>
        <taxon>Eukaryota</taxon>
        <taxon>Fungi</taxon>
        <taxon>Fungi incertae sedis</taxon>
        <taxon>Blastocladiomycota</taxon>
        <taxon>Blastocladiomycetes</taxon>
        <taxon>Blastocladiales</taxon>
        <taxon>Catenariaceae</taxon>
        <taxon>Catenaria</taxon>
    </lineage>
</organism>
<keyword evidence="2" id="KW-1185">Reference proteome</keyword>
<evidence type="ECO:0000313" key="2">
    <source>
        <dbReference type="Proteomes" id="UP000193411"/>
    </source>
</evidence>
<sequence length="147" mass="16310">MAPQRSQFVSFCLLFAYFTALPTRITSHRVPVLLVEVGSGTTLLPTLLAAAAANTPSTASGSLTSEIQRIKHAYDIVIRDAEHLAYFGAFERIHLTQSTSTLDEQRPWTRATLPERFGSDPCRECKYQLQTSDTKFCVVCGAWPARD</sequence>
<proteinExistence type="predicted"/>
<comment type="caution">
    <text evidence="1">The sequence shown here is derived from an EMBL/GenBank/DDBJ whole genome shotgun (WGS) entry which is preliminary data.</text>
</comment>
<dbReference type="EMBL" id="MCFL01000305">
    <property type="protein sequence ID" value="ORZ29191.1"/>
    <property type="molecule type" value="Genomic_DNA"/>
</dbReference>
<protein>
    <submittedName>
        <fullName evidence="1">Uncharacterized protein</fullName>
    </submittedName>
</protein>
<dbReference type="AlphaFoldDB" id="A0A1Y2H5C7"/>
<accession>A0A1Y2H5C7</accession>
<name>A0A1Y2H5C7_9FUNG</name>
<evidence type="ECO:0000313" key="1">
    <source>
        <dbReference type="EMBL" id="ORZ29191.1"/>
    </source>
</evidence>
<dbReference type="Proteomes" id="UP000193411">
    <property type="component" value="Unassembled WGS sequence"/>
</dbReference>
<gene>
    <name evidence="1" type="ORF">BCR44DRAFT_272767</name>
</gene>
<dbReference type="OrthoDB" id="409189at2759"/>